<evidence type="ECO:0000256" key="1">
    <source>
        <dbReference type="SAM" id="Phobius"/>
    </source>
</evidence>
<dbReference type="EMBL" id="UGXT01000002">
    <property type="protein sequence ID" value="SUH34974.1"/>
    <property type="molecule type" value="Genomic_DNA"/>
</dbReference>
<feature type="transmembrane region" description="Helical" evidence="1">
    <location>
        <begin position="12"/>
        <end position="34"/>
    </location>
</feature>
<sequence length="55" mass="6585">MIFFEHIFKRAFIIFHGFSFCVAITIIMTVNFMLKNNPAIICFLAYLIRRKRQQA</sequence>
<protein>
    <submittedName>
        <fullName evidence="2">Uncharacterized protein</fullName>
    </submittedName>
</protein>
<dbReference type="Proteomes" id="UP000254712">
    <property type="component" value="Unassembled WGS sequence"/>
</dbReference>
<evidence type="ECO:0000313" key="3">
    <source>
        <dbReference type="Proteomes" id="UP000254712"/>
    </source>
</evidence>
<dbReference type="AlphaFoldDB" id="A0A379WM90"/>
<organism evidence="2 3">
    <name type="scientific">Salmonella enterica I</name>
    <dbReference type="NCBI Taxonomy" id="59201"/>
    <lineage>
        <taxon>Bacteria</taxon>
        <taxon>Pseudomonadati</taxon>
        <taxon>Pseudomonadota</taxon>
        <taxon>Gammaproteobacteria</taxon>
        <taxon>Enterobacterales</taxon>
        <taxon>Enterobacteriaceae</taxon>
        <taxon>Salmonella</taxon>
    </lineage>
</organism>
<evidence type="ECO:0000313" key="2">
    <source>
        <dbReference type="EMBL" id="SUH34974.1"/>
    </source>
</evidence>
<keyword evidence="1" id="KW-0472">Membrane</keyword>
<keyword evidence="1" id="KW-0812">Transmembrane</keyword>
<name>A0A379WM90_SALET</name>
<accession>A0A379WM90</accession>
<keyword evidence="1" id="KW-1133">Transmembrane helix</keyword>
<gene>
    <name evidence="2" type="ORF">NCTC8261_01178</name>
</gene>
<proteinExistence type="predicted"/>
<reference evidence="2 3" key="1">
    <citation type="submission" date="2018-06" db="EMBL/GenBank/DDBJ databases">
        <authorList>
            <consortium name="Pathogen Informatics"/>
            <person name="Doyle S."/>
        </authorList>
    </citation>
    <scope>NUCLEOTIDE SEQUENCE [LARGE SCALE GENOMIC DNA]</scope>
    <source>
        <strain evidence="2 3">NCTC8261</strain>
    </source>
</reference>